<keyword evidence="2" id="KW-1185">Reference proteome</keyword>
<proteinExistence type="predicted"/>
<name>A0ACC4BRR2_POPAL</name>
<sequence>MQAFDMASSSFSSILTKLRPDFLICDFFQPWAPALALSLNIPTVQFVVSGNKANSVAVHAFKKSGVVVQDSAKDFLFIKDRILQHLEQSSGVIENYLSKEDREELALGLFLSNVNITRVLRFPRGTGEHLRKKARELSDCIRDRAGQEIDEVVNDWVHLVGRKTHNPF</sequence>
<evidence type="ECO:0000313" key="1">
    <source>
        <dbReference type="EMBL" id="KAL3581300.1"/>
    </source>
</evidence>
<reference evidence="1 2" key="1">
    <citation type="journal article" date="2024" name="Plant Biotechnol. J.">
        <title>Genome and CRISPR/Cas9 system of a widespread forest tree (Populus alba) in the world.</title>
        <authorList>
            <person name="Liu Y.J."/>
            <person name="Jiang P.F."/>
            <person name="Han X.M."/>
            <person name="Li X.Y."/>
            <person name="Wang H.M."/>
            <person name="Wang Y.J."/>
            <person name="Wang X.X."/>
            <person name="Zeng Q.Y."/>
        </authorList>
    </citation>
    <scope>NUCLEOTIDE SEQUENCE [LARGE SCALE GENOMIC DNA]</scope>
    <source>
        <strain evidence="2">cv. PAL-ZL1</strain>
    </source>
</reference>
<organism evidence="1 2">
    <name type="scientific">Populus alba</name>
    <name type="common">White poplar</name>
    <dbReference type="NCBI Taxonomy" id="43335"/>
    <lineage>
        <taxon>Eukaryota</taxon>
        <taxon>Viridiplantae</taxon>
        <taxon>Streptophyta</taxon>
        <taxon>Embryophyta</taxon>
        <taxon>Tracheophyta</taxon>
        <taxon>Spermatophyta</taxon>
        <taxon>Magnoliopsida</taxon>
        <taxon>eudicotyledons</taxon>
        <taxon>Gunneridae</taxon>
        <taxon>Pentapetalae</taxon>
        <taxon>rosids</taxon>
        <taxon>fabids</taxon>
        <taxon>Malpighiales</taxon>
        <taxon>Salicaceae</taxon>
        <taxon>Saliceae</taxon>
        <taxon>Populus</taxon>
    </lineage>
</organism>
<dbReference type="Proteomes" id="UP000309997">
    <property type="component" value="Unassembled WGS sequence"/>
</dbReference>
<accession>A0ACC4BRR2</accession>
<comment type="caution">
    <text evidence="1">The sequence shown here is derived from an EMBL/GenBank/DDBJ whole genome shotgun (WGS) entry which is preliminary data.</text>
</comment>
<protein>
    <submittedName>
        <fullName evidence="1">Uncharacterized protein</fullName>
    </submittedName>
</protein>
<evidence type="ECO:0000313" key="2">
    <source>
        <dbReference type="Proteomes" id="UP000309997"/>
    </source>
</evidence>
<dbReference type="EMBL" id="RCHU02000008">
    <property type="protein sequence ID" value="KAL3581300.1"/>
    <property type="molecule type" value="Genomic_DNA"/>
</dbReference>
<gene>
    <name evidence="1" type="ORF">D5086_015632</name>
</gene>